<accession>A0AAU9XIK3</accession>
<sequence>MASWQNRTKKKYCNSTCIKKLQNFCTPRQINHIQPSLVPVLDFLTALHQQGLTYNAIDTARSALSSSVTLEDGTCVGKHPLVSRLIKAFFRKNLQDQSTQKFGMCLLS</sequence>
<proteinExistence type="predicted"/>
<dbReference type="PANTHER" id="PTHR35617:SF3">
    <property type="entry name" value="CORE-BINDING (CB) DOMAIN-CONTAINING PROTEIN"/>
    <property type="match status" value="1"/>
</dbReference>
<organism evidence="2 3">
    <name type="scientific">Pocillopora meandrina</name>
    <dbReference type="NCBI Taxonomy" id="46732"/>
    <lineage>
        <taxon>Eukaryota</taxon>
        <taxon>Metazoa</taxon>
        <taxon>Cnidaria</taxon>
        <taxon>Anthozoa</taxon>
        <taxon>Hexacorallia</taxon>
        <taxon>Scleractinia</taxon>
        <taxon>Astrocoeniina</taxon>
        <taxon>Pocilloporidae</taxon>
        <taxon>Pocillopora</taxon>
    </lineage>
</organism>
<dbReference type="EMBL" id="CALNXJ010000045">
    <property type="protein sequence ID" value="CAH3148790.1"/>
    <property type="molecule type" value="Genomic_DNA"/>
</dbReference>
<gene>
    <name evidence="2" type="ORF">PMEA_00024120</name>
</gene>
<dbReference type="AlphaFoldDB" id="A0AAU9XIK3"/>
<name>A0AAU9XIK3_9CNID</name>
<evidence type="ECO:0000313" key="2">
    <source>
        <dbReference type="EMBL" id="CAH3148790.1"/>
    </source>
</evidence>
<dbReference type="Proteomes" id="UP001159428">
    <property type="component" value="Unassembled WGS sequence"/>
</dbReference>
<comment type="caution">
    <text evidence="2">The sequence shown here is derived from an EMBL/GenBank/DDBJ whole genome shotgun (WGS) entry which is preliminary data.</text>
</comment>
<keyword evidence="1" id="KW-0238">DNA-binding</keyword>
<dbReference type="SUPFAM" id="SSF47823">
    <property type="entry name" value="lambda integrase-like, N-terminal domain"/>
    <property type="match status" value="1"/>
</dbReference>
<evidence type="ECO:0000313" key="3">
    <source>
        <dbReference type="Proteomes" id="UP001159428"/>
    </source>
</evidence>
<evidence type="ECO:0008006" key="4">
    <source>
        <dbReference type="Google" id="ProtNLM"/>
    </source>
</evidence>
<reference evidence="2 3" key="1">
    <citation type="submission" date="2022-05" db="EMBL/GenBank/DDBJ databases">
        <authorList>
            <consortium name="Genoscope - CEA"/>
            <person name="William W."/>
        </authorList>
    </citation>
    <scope>NUCLEOTIDE SEQUENCE [LARGE SCALE GENOMIC DNA]</scope>
</reference>
<protein>
    <recommendedName>
        <fullName evidence="4">LAGLIDADG endonuclease</fullName>
    </recommendedName>
</protein>
<evidence type="ECO:0000256" key="1">
    <source>
        <dbReference type="ARBA" id="ARBA00023125"/>
    </source>
</evidence>
<dbReference type="PANTHER" id="PTHR35617">
    <property type="entry name" value="PHAGE_INTEGRASE DOMAIN-CONTAINING PROTEIN"/>
    <property type="match status" value="1"/>
</dbReference>
<dbReference type="InterPro" id="IPR010998">
    <property type="entry name" value="Integrase_recombinase_N"/>
</dbReference>
<dbReference type="Gene3D" id="1.10.150.130">
    <property type="match status" value="1"/>
</dbReference>
<dbReference type="GO" id="GO:0003677">
    <property type="term" value="F:DNA binding"/>
    <property type="evidence" value="ECO:0007669"/>
    <property type="project" value="UniProtKB-KW"/>
</dbReference>
<keyword evidence="3" id="KW-1185">Reference proteome</keyword>